<dbReference type="NCBIfam" id="NF004825">
    <property type="entry name" value="PRK06181.1"/>
    <property type="match status" value="1"/>
</dbReference>
<evidence type="ECO:0000313" key="5">
    <source>
        <dbReference type="EMBL" id="AJG19618.1"/>
    </source>
</evidence>
<dbReference type="KEGG" id="cbw:RR42_m2226"/>
<dbReference type="AlphaFoldDB" id="A0A0C4Y9K6"/>
<dbReference type="InterPro" id="IPR002347">
    <property type="entry name" value="SDR_fam"/>
</dbReference>
<evidence type="ECO:0000256" key="1">
    <source>
        <dbReference type="ARBA" id="ARBA00006484"/>
    </source>
</evidence>
<dbReference type="Pfam" id="PF00106">
    <property type="entry name" value="adh_short"/>
    <property type="match status" value="1"/>
</dbReference>
<name>A0A0C4Y9K6_9BURK</name>
<dbReference type="InterPro" id="IPR057326">
    <property type="entry name" value="KR_dom"/>
</dbReference>
<evidence type="ECO:0000256" key="2">
    <source>
        <dbReference type="ARBA" id="ARBA00023002"/>
    </source>
</evidence>
<dbReference type="InterPro" id="IPR020904">
    <property type="entry name" value="Sc_DH/Rdtase_CS"/>
</dbReference>
<dbReference type="OrthoDB" id="9789083at2"/>
<dbReference type="GO" id="GO:0016020">
    <property type="term" value="C:membrane"/>
    <property type="evidence" value="ECO:0007669"/>
    <property type="project" value="TreeGrafter"/>
</dbReference>
<keyword evidence="6" id="KW-1185">Reference proteome</keyword>
<dbReference type="PANTHER" id="PTHR44196:SF1">
    <property type="entry name" value="DEHYDROGENASE_REDUCTASE SDR FAMILY MEMBER 7B"/>
    <property type="match status" value="1"/>
</dbReference>
<dbReference type="InterPro" id="IPR036291">
    <property type="entry name" value="NAD(P)-bd_dom_sf"/>
</dbReference>
<evidence type="ECO:0000256" key="3">
    <source>
        <dbReference type="RuleBase" id="RU000363"/>
    </source>
</evidence>
<organism evidence="5 6">
    <name type="scientific">Cupriavidus basilensis</name>
    <dbReference type="NCBI Taxonomy" id="68895"/>
    <lineage>
        <taxon>Bacteria</taxon>
        <taxon>Pseudomonadati</taxon>
        <taxon>Pseudomonadota</taxon>
        <taxon>Betaproteobacteria</taxon>
        <taxon>Burkholderiales</taxon>
        <taxon>Burkholderiaceae</taxon>
        <taxon>Cupriavidus</taxon>
    </lineage>
</organism>
<dbReference type="Proteomes" id="UP000031843">
    <property type="component" value="Chromosome main"/>
</dbReference>
<dbReference type="RefSeq" id="WP_043346615.1">
    <property type="nucleotide sequence ID" value="NZ_CP010536.1"/>
</dbReference>
<evidence type="ECO:0000259" key="4">
    <source>
        <dbReference type="SMART" id="SM00822"/>
    </source>
</evidence>
<accession>A0A0C4Y9K6</accession>
<dbReference type="PROSITE" id="PS00061">
    <property type="entry name" value="ADH_SHORT"/>
    <property type="match status" value="1"/>
</dbReference>
<protein>
    <submittedName>
        <fullName evidence="5">Oxidoreductase, short-chain dehydrogenase/reductase family</fullName>
    </submittedName>
</protein>
<proteinExistence type="inferred from homology"/>
<keyword evidence="2" id="KW-0560">Oxidoreductase</keyword>
<dbReference type="EMBL" id="CP010536">
    <property type="protein sequence ID" value="AJG19618.1"/>
    <property type="molecule type" value="Genomic_DNA"/>
</dbReference>
<feature type="domain" description="Ketoreductase" evidence="4">
    <location>
        <begin position="10"/>
        <end position="217"/>
    </location>
</feature>
<dbReference type="PRINTS" id="PR00081">
    <property type="entry name" value="GDHRDH"/>
</dbReference>
<dbReference type="Gene3D" id="3.40.50.720">
    <property type="entry name" value="NAD(P)-binding Rossmann-like Domain"/>
    <property type="match status" value="1"/>
</dbReference>
<dbReference type="SMART" id="SM00822">
    <property type="entry name" value="PKS_KR"/>
    <property type="match status" value="1"/>
</dbReference>
<dbReference type="GO" id="GO:0016491">
    <property type="term" value="F:oxidoreductase activity"/>
    <property type="evidence" value="ECO:0007669"/>
    <property type="project" value="UniProtKB-KW"/>
</dbReference>
<comment type="similarity">
    <text evidence="1 3">Belongs to the short-chain dehydrogenases/reductases (SDR) family.</text>
</comment>
<evidence type="ECO:0000313" key="6">
    <source>
        <dbReference type="Proteomes" id="UP000031843"/>
    </source>
</evidence>
<reference evidence="5 6" key="1">
    <citation type="journal article" date="2015" name="Genome Announc.">
        <title>Complete Genome Sequence of Cupriavidus basilensis 4G11, Isolated from the Oak Ridge Field Research Center Site.</title>
        <authorList>
            <person name="Ray J."/>
            <person name="Waters R.J."/>
            <person name="Skerker J.M."/>
            <person name="Kuehl J.V."/>
            <person name="Price M.N."/>
            <person name="Huang J."/>
            <person name="Chakraborty R."/>
            <person name="Arkin A.P."/>
            <person name="Deutschbauer A."/>
        </authorList>
    </citation>
    <scope>NUCLEOTIDE SEQUENCE [LARGE SCALE GENOMIC DNA]</scope>
    <source>
        <strain evidence="5">4G11</strain>
    </source>
</reference>
<dbReference type="PRINTS" id="PR00080">
    <property type="entry name" value="SDRFAMILY"/>
</dbReference>
<gene>
    <name evidence="5" type="ORF">RR42_m2226</name>
</gene>
<dbReference type="SUPFAM" id="SSF51735">
    <property type="entry name" value="NAD(P)-binding Rossmann-fold domains"/>
    <property type="match status" value="1"/>
</dbReference>
<dbReference type="PANTHER" id="PTHR44196">
    <property type="entry name" value="DEHYDROGENASE/REDUCTASE SDR FAMILY MEMBER 7B"/>
    <property type="match status" value="1"/>
</dbReference>
<sequence length="273" mass="29399">MAAFAPFTGKVVLITGASDGIGAELALLLARQGARLALAARRVDLLQALAERIRRQHPAADVGVWRVDVSDEFDCRRLVATVVAQYGGLDVLVNNAGVSAHGYFEQVSDYSYYEQVMRVNYFGAMWCTREALPHLRERGGLMVAVSSLAGKIGVPGRTAYSASKFALAGFCEALRAELRGSGVDVCVVFPGVVATDTRVNGFGPDGRPLGESRLREEGAMSAQECARQMLAAMAARKRELVMTGKGRLGLWLKLLAPRLVENMALKALKQTGR</sequence>
<dbReference type="STRING" id="68895.RR42_m2226"/>